<organism evidence="3 4">
    <name type="scientific">Streptomyces xanthophaeus</name>
    <dbReference type="NCBI Taxonomy" id="67385"/>
    <lineage>
        <taxon>Bacteria</taxon>
        <taxon>Bacillati</taxon>
        <taxon>Actinomycetota</taxon>
        <taxon>Actinomycetes</taxon>
        <taxon>Kitasatosporales</taxon>
        <taxon>Streptomycetaceae</taxon>
        <taxon>Streptomyces</taxon>
    </lineage>
</organism>
<feature type="region of interest" description="Disordered" evidence="1">
    <location>
        <begin position="1"/>
        <end position="25"/>
    </location>
</feature>
<feature type="transmembrane region" description="Helical" evidence="2">
    <location>
        <begin position="144"/>
        <end position="170"/>
    </location>
</feature>
<feature type="transmembrane region" description="Helical" evidence="2">
    <location>
        <begin position="67"/>
        <end position="89"/>
    </location>
</feature>
<keyword evidence="2" id="KW-0472">Membrane</keyword>
<keyword evidence="2" id="KW-0812">Transmembrane</keyword>
<keyword evidence="4" id="KW-1185">Reference proteome</keyword>
<dbReference type="AlphaFoldDB" id="A0A919H8S8"/>
<dbReference type="EMBL" id="BNEE01000006">
    <property type="protein sequence ID" value="GHI88688.1"/>
    <property type="molecule type" value="Genomic_DNA"/>
</dbReference>
<sequence length="173" mass="18024">MATAGGADQGGAQAREQEPEQTWAQTEARVRERLQAQHEAPADPDVHALQRAIAGVALLLGALATGWSLGVGTTGAFVFPFLALMAPVLVRNRVGFRRICLWLAVVLIPAGVVLYLVGMFLLIPSAVLLLLARGADPRRSPSGAWVRAGCASLIALSTAVMTLYGIVAVASSG</sequence>
<evidence type="ECO:0000256" key="2">
    <source>
        <dbReference type="SAM" id="Phobius"/>
    </source>
</evidence>
<accession>A0A919H8S8</accession>
<name>A0A919H8S8_9ACTN</name>
<proteinExistence type="predicted"/>
<evidence type="ECO:0000313" key="3">
    <source>
        <dbReference type="EMBL" id="GHI88688.1"/>
    </source>
</evidence>
<evidence type="ECO:0000256" key="1">
    <source>
        <dbReference type="SAM" id="MobiDB-lite"/>
    </source>
</evidence>
<feature type="compositionally biased region" description="Low complexity" evidence="1">
    <location>
        <begin position="1"/>
        <end position="14"/>
    </location>
</feature>
<feature type="transmembrane region" description="Helical" evidence="2">
    <location>
        <begin position="101"/>
        <end position="132"/>
    </location>
</feature>
<evidence type="ECO:0000313" key="4">
    <source>
        <dbReference type="Proteomes" id="UP000600026"/>
    </source>
</evidence>
<reference evidence="3" key="1">
    <citation type="submission" date="2020-09" db="EMBL/GenBank/DDBJ databases">
        <title>Whole genome shotgun sequence of Streptomyces xanthophaeus NBRC 12829.</title>
        <authorList>
            <person name="Komaki H."/>
            <person name="Tamura T."/>
        </authorList>
    </citation>
    <scope>NUCLEOTIDE SEQUENCE</scope>
    <source>
        <strain evidence="3">NBRC 12829</strain>
    </source>
</reference>
<gene>
    <name evidence="3" type="ORF">Sxan_60520</name>
</gene>
<dbReference type="Proteomes" id="UP000600026">
    <property type="component" value="Unassembled WGS sequence"/>
</dbReference>
<protein>
    <submittedName>
        <fullName evidence="3">Uncharacterized protein</fullName>
    </submittedName>
</protein>
<dbReference type="RefSeq" id="WP_031141143.1">
    <property type="nucleotide sequence ID" value="NZ_BNEE01000006.1"/>
</dbReference>
<comment type="caution">
    <text evidence="3">The sequence shown here is derived from an EMBL/GenBank/DDBJ whole genome shotgun (WGS) entry which is preliminary data.</text>
</comment>
<keyword evidence="2" id="KW-1133">Transmembrane helix</keyword>